<comment type="caution">
    <text evidence="1">The sequence shown here is derived from an EMBL/GenBank/DDBJ whole genome shotgun (WGS) entry which is preliminary data.</text>
</comment>
<dbReference type="STRING" id="1789004.FEMY_04360"/>
<dbReference type="RefSeq" id="WP_062187459.1">
    <property type="nucleotide sequence ID" value="NZ_LRRD01000007.1"/>
</dbReference>
<evidence type="ECO:0000313" key="2">
    <source>
        <dbReference type="Proteomes" id="UP000075653"/>
    </source>
</evidence>
<accession>A0A149W0C5</accession>
<dbReference type="PATRIC" id="fig|1789004.3.peg.437"/>
<gene>
    <name evidence="1" type="ORF">FEMY_04360</name>
</gene>
<protein>
    <submittedName>
        <fullName evidence="1">Uncharacterized protein</fullName>
    </submittedName>
</protein>
<sequence>MTKPLASVRQFSEKHPAFSQGALRNLIFLASDRKTSKGPTPGNGLTVALVRIGRKVLIDEIKFFEWVDQQQEGGK</sequence>
<reference evidence="1 2" key="1">
    <citation type="submission" date="2016-01" db="EMBL/GenBank/DDBJ databases">
        <title>Genome sequence of the acidophilic iron oxidising Ferrovum strain Z-31.</title>
        <authorList>
            <person name="Poehlein A."/>
            <person name="Ullrich S.R."/>
            <person name="Schloemann M."/>
            <person name="Muehling M."/>
            <person name="Daniel R."/>
        </authorList>
    </citation>
    <scope>NUCLEOTIDE SEQUENCE [LARGE SCALE GENOMIC DNA]</scope>
    <source>
        <strain evidence="1 2">Z-31</strain>
    </source>
</reference>
<dbReference type="EMBL" id="LRRD01000007">
    <property type="protein sequence ID" value="KXW58917.1"/>
    <property type="molecule type" value="Genomic_DNA"/>
</dbReference>
<proteinExistence type="predicted"/>
<keyword evidence="2" id="KW-1185">Reference proteome</keyword>
<evidence type="ECO:0000313" key="1">
    <source>
        <dbReference type="EMBL" id="KXW58917.1"/>
    </source>
</evidence>
<organism evidence="1 2">
    <name type="scientific">Ferrovum myxofaciens</name>
    <dbReference type="NCBI Taxonomy" id="416213"/>
    <lineage>
        <taxon>Bacteria</taxon>
        <taxon>Pseudomonadati</taxon>
        <taxon>Pseudomonadota</taxon>
        <taxon>Betaproteobacteria</taxon>
        <taxon>Ferrovales</taxon>
        <taxon>Ferrovaceae</taxon>
        <taxon>Ferrovum</taxon>
    </lineage>
</organism>
<name>A0A149W0C5_9PROT</name>
<dbReference type="Proteomes" id="UP000075653">
    <property type="component" value="Unassembled WGS sequence"/>
</dbReference>
<dbReference type="AlphaFoldDB" id="A0A149W0C5"/>